<evidence type="ECO:0000256" key="1">
    <source>
        <dbReference type="SAM" id="MobiDB-lite"/>
    </source>
</evidence>
<evidence type="ECO:0000313" key="2">
    <source>
        <dbReference type="EMBL" id="KAL2544161.1"/>
    </source>
</evidence>
<organism evidence="2 3">
    <name type="scientific">Forsythia ovata</name>
    <dbReference type="NCBI Taxonomy" id="205694"/>
    <lineage>
        <taxon>Eukaryota</taxon>
        <taxon>Viridiplantae</taxon>
        <taxon>Streptophyta</taxon>
        <taxon>Embryophyta</taxon>
        <taxon>Tracheophyta</taxon>
        <taxon>Spermatophyta</taxon>
        <taxon>Magnoliopsida</taxon>
        <taxon>eudicotyledons</taxon>
        <taxon>Gunneridae</taxon>
        <taxon>Pentapetalae</taxon>
        <taxon>asterids</taxon>
        <taxon>lamiids</taxon>
        <taxon>Lamiales</taxon>
        <taxon>Oleaceae</taxon>
        <taxon>Forsythieae</taxon>
        <taxon>Forsythia</taxon>
    </lineage>
</organism>
<evidence type="ECO:0000313" key="3">
    <source>
        <dbReference type="Proteomes" id="UP001604277"/>
    </source>
</evidence>
<proteinExistence type="predicted"/>
<sequence length="131" mass="14235">MERASPVPQIEIDKASKNINVIVSTSFGRSSYAVVAVPLEEHDGKSQPVSEVTRQSDDFLEPSGRSAGIARAGGRMLPIRSSSANIQIGRSPSRHIVPLNIPKGYSVYCVVRASDLCNTLKQPTPTFEQKR</sequence>
<accession>A0ABD1W3T8</accession>
<reference evidence="3" key="1">
    <citation type="submission" date="2024-07" db="EMBL/GenBank/DDBJ databases">
        <title>Two chromosome-level genome assemblies of Korean endemic species Abeliophyllum distichum and Forsythia ovata (Oleaceae).</title>
        <authorList>
            <person name="Jang H."/>
        </authorList>
    </citation>
    <scope>NUCLEOTIDE SEQUENCE [LARGE SCALE GENOMIC DNA]</scope>
</reference>
<name>A0ABD1W3T8_9LAMI</name>
<feature type="region of interest" description="Disordered" evidence="1">
    <location>
        <begin position="43"/>
        <end position="74"/>
    </location>
</feature>
<feature type="compositionally biased region" description="Low complexity" evidence="1">
    <location>
        <begin position="63"/>
        <end position="74"/>
    </location>
</feature>
<dbReference type="EMBL" id="JBFOLJ010000004">
    <property type="protein sequence ID" value="KAL2544161.1"/>
    <property type="molecule type" value="Genomic_DNA"/>
</dbReference>
<dbReference type="AlphaFoldDB" id="A0ABD1W3T8"/>
<comment type="caution">
    <text evidence="2">The sequence shown here is derived from an EMBL/GenBank/DDBJ whole genome shotgun (WGS) entry which is preliminary data.</text>
</comment>
<protein>
    <submittedName>
        <fullName evidence="2">Uncharacterized protein</fullName>
    </submittedName>
</protein>
<dbReference type="Proteomes" id="UP001604277">
    <property type="component" value="Unassembled WGS sequence"/>
</dbReference>
<keyword evidence="3" id="KW-1185">Reference proteome</keyword>
<gene>
    <name evidence="2" type="ORF">Fot_13394</name>
</gene>